<organism evidence="5 6">
    <name type="scientific">Cotesia glomerata</name>
    <name type="common">Lepidopteran parasitic wasp</name>
    <name type="synonym">Apanteles glomeratus</name>
    <dbReference type="NCBI Taxonomy" id="32391"/>
    <lineage>
        <taxon>Eukaryota</taxon>
        <taxon>Metazoa</taxon>
        <taxon>Ecdysozoa</taxon>
        <taxon>Arthropoda</taxon>
        <taxon>Hexapoda</taxon>
        <taxon>Insecta</taxon>
        <taxon>Pterygota</taxon>
        <taxon>Neoptera</taxon>
        <taxon>Endopterygota</taxon>
        <taxon>Hymenoptera</taxon>
        <taxon>Apocrita</taxon>
        <taxon>Ichneumonoidea</taxon>
        <taxon>Braconidae</taxon>
        <taxon>Microgastrinae</taxon>
        <taxon>Cotesia</taxon>
    </lineage>
</organism>
<evidence type="ECO:0000256" key="2">
    <source>
        <dbReference type="ARBA" id="ARBA00023157"/>
    </source>
</evidence>
<evidence type="ECO:0000256" key="3">
    <source>
        <dbReference type="PROSITE-ProRule" id="PRU00059"/>
    </source>
</evidence>
<evidence type="ECO:0000259" key="4">
    <source>
        <dbReference type="PROSITE" id="PS01180"/>
    </source>
</evidence>
<evidence type="ECO:0000256" key="1">
    <source>
        <dbReference type="ARBA" id="ARBA00022737"/>
    </source>
</evidence>
<dbReference type="FunFam" id="2.60.120.290:FF:000013">
    <property type="entry name" value="Membrane frizzled-related protein"/>
    <property type="match status" value="1"/>
</dbReference>
<feature type="domain" description="CUB" evidence="4">
    <location>
        <begin position="48"/>
        <end position="163"/>
    </location>
</feature>
<dbReference type="AlphaFoldDB" id="A0AAV7IXR3"/>
<dbReference type="Pfam" id="PF00431">
    <property type="entry name" value="CUB"/>
    <property type="match status" value="1"/>
</dbReference>
<dbReference type="InterPro" id="IPR035914">
    <property type="entry name" value="Sperma_CUB_dom_sf"/>
</dbReference>
<keyword evidence="2" id="KW-1015">Disulfide bond</keyword>
<dbReference type="Gene3D" id="2.60.120.290">
    <property type="entry name" value="Spermadhesin, CUB domain"/>
    <property type="match status" value="1"/>
</dbReference>
<name>A0AAV7IXR3_COTGL</name>
<proteinExistence type="predicted"/>
<keyword evidence="1" id="KW-0677">Repeat</keyword>
<protein>
    <recommendedName>
        <fullName evidence="4">CUB domain-containing protein</fullName>
    </recommendedName>
</protein>
<gene>
    <name evidence="5" type="ORF">KQX54_008343</name>
</gene>
<comment type="caution">
    <text evidence="3">Lacks conserved residue(s) required for the propagation of feature annotation.</text>
</comment>
<dbReference type="SMART" id="SM00042">
    <property type="entry name" value="CUB"/>
    <property type="match status" value="1"/>
</dbReference>
<dbReference type="PANTHER" id="PTHR24251">
    <property type="entry name" value="OVOCHYMASE-RELATED"/>
    <property type="match status" value="1"/>
</dbReference>
<accession>A0AAV7IXR3</accession>
<dbReference type="SUPFAM" id="SSF49854">
    <property type="entry name" value="Spermadhesin, CUB domain"/>
    <property type="match status" value="1"/>
</dbReference>
<keyword evidence="6" id="KW-1185">Reference proteome</keyword>
<dbReference type="InterPro" id="IPR000859">
    <property type="entry name" value="CUB_dom"/>
</dbReference>
<sequence>MVNQSCSRYCGKMEAATIIAGNWLTVTFTKTQPADNEMNFTMQYSILWGSDIHINNNESYYLESSDHPDDYEPFKKCEWYIRAPYKHYLSIKFDYFELEESEGCRKDFLEARENRNRNAPFIGTYCGRKVNLEIVSFMHHMYLMFYSDSSKQTRGFSAIISAIPI</sequence>
<dbReference type="PROSITE" id="PS01180">
    <property type="entry name" value="CUB"/>
    <property type="match status" value="1"/>
</dbReference>
<evidence type="ECO:0000313" key="6">
    <source>
        <dbReference type="Proteomes" id="UP000826195"/>
    </source>
</evidence>
<reference evidence="5 6" key="1">
    <citation type="journal article" date="2021" name="J. Hered.">
        <title>A chromosome-level genome assembly of the parasitoid wasp, Cotesia glomerata (Hymenoptera: Braconidae).</title>
        <authorList>
            <person name="Pinto B.J."/>
            <person name="Weis J.J."/>
            <person name="Gamble T."/>
            <person name="Ode P.J."/>
            <person name="Paul R."/>
            <person name="Zaspel J.M."/>
        </authorList>
    </citation>
    <scope>NUCLEOTIDE SEQUENCE [LARGE SCALE GENOMIC DNA]</scope>
    <source>
        <strain evidence="5">CgM1</strain>
    </source>
</reference>
<comment type="caution">
    <text evidence="5">The sequence shown here is derived from an EMBL/GenBank/DDBJ whole genome shotgun (WGS) entry which is preliminary data.</text>
</comment>
<dbReference type="Proteomes" id="UP000826195">
    <property type="component" value="Unassembled WGS sequence"/>
</dbReference>
<evidence type="ECO:0000313" key="5">
    <source>
        <dbReference type="EMBL" id="KAH0560790.1"/>
    </source>
</evidence>
<dbReference type="CDD" id="cd00041">
    <property type="entry name" value="CUB"/>
    <property type="match status" value="1"/>
</dbReference>
<dbReference type="EMBL" id="JAHXZJ010000374">
    <property type="protein sequence ID" value="KAH0560790.1"/>
    <property type="molecule type" value="Genomic_DNA"/>
</dbReference>